<feature type="transmembrane region" description="Helical" evidence="1">
    <location>
        <begin position="286"/>
        <end position="304"/>
    </location>
</feature>
<dbReference type="PANTHER" id="PTHR36840:SF1">
    <property type="entry name" value="BLL5714 PROTEIN"/>
    <property type="match status" value="1"/>
</dbReference>
<dbReference type="InterPro" id="IPR010640">
    <property type="entry name" value="Low_temperature_requirement_A"/>
</dbReference>
<accession>A0ABT2GQB6</accession>
<dbReference type="RefSeq" id="WP_259507284.1">
    <property type="nucleotide sequence ID" value="NZ_JANLCM010000001.1"/>
</dbReference>
<feature type="transmembrane region" description="Helical" evidence="1">
    <location>
        <begin position="43"/>
        <end position="64"/>
    </location>
</feature>
<keyword evidence="1" id="KW-0472">Membrane</keyword>
<dbReference type="PANTHER" id="PTHR36840">
    <property type="entry name" value="BLL5714 PROTEIN"/>
    <property type="match status" value="1"/>
</dbReference>
<feature type="transmembrane region" description="Helical" evidence="1">
    <location>
        <begin position="76"/>
        <end position="96"/>
    </location>
</feature>
<keyword evidence="3" id="KW-1185">Reference proteome</keyword>
<organism evidence="2 3">
    <name type="scientific">Herbiconiux aconitum</name>
    <dbReference type="NCBI Taxonomy" id="2970913"/>
    <lineage>
        <taxon>Bacteria</taxon>
        <taxon>Bacillati</taxon>
        <taxon>Actinomycetota</taxon>
        <taxon>Actinomycetes</taxon>
        <taxon>Micrococcales</taxon>
        <taxon>Microbacteriaceae</taxon>
        <taxon>Herbiconiux</taxon>
    </lineage>
</organism>
<dbReference type="Pfam" id="PF06772">
    <property type="entry name" value="LtrA"/>
    <property type="match status" value="1"/>
</dbReference>
<feature type="transmembrane region" description="Helical" evidence="1">
    <location>
        <begin position="132"/>
        <end position="150"/>
    </location>
</feature>
<dbReference type="EMBL" id="JANLCM010000001">
    <property type="protein sequence ID" value="MCS5718420.1"/>
    <property type="molecule type" value="Genomic_DNA"/>
</dbReference>
<keyword evidence="1" id="KW-0812">Transmembrane</keyword>
<dbReference type="Proteomes" id="UP001165584">
    <property type="component" value="Unassembled WGS sequence"/>
</dbReference>
<evidence type="ECO:0000256" key="1">
    <source>
        <dbReference type="SAM" id="Phobius"/>
    </source>
</evidence>
<sequence>MADATPATNRRVDWLELFFDLVFVVIIKQITDLLHGDPDVADFVLVGAILVPVWAAWLNVTTFVNRAGDSSTGARLSILVSMAGVALIAISIPEVMTSGAPLFALGYALARLAVWPVWAAQRRREGGGILQPTVYGPGLAALWLASIAVPDAYRPWVWAALVLVEGAIFVRGIDGTDFVAGHIIERVGLFTMIVLGEAVVELILSVRIGQSAAAWLIAALGFALICSFWWMYFQSGTRVTERVLGHSSSGVIRDVLAGAHYLIVLGLIGVAAGLGGAVEQADHDHLQFSTVVALSGGTALYHGAQVLTAWRYGLPMRLLAAWGVLSLATSAVVIVFGVAWAPWVVVLVMLVDSLLHAATGPIVARRVRAG</sequence>
<gene>
    <name evidence="2" type="ORF">N1027_09750</name>
</gene>
<keyword evidence="1" id="KW-1133">Transmembrane helix</keyword>
<proteinExistence type="predicted"/>
<reference evidence="2" key="1">
    <citation type="submission" date="2022-08" db="EMBL/GenBank/DDBJ databases">
        <authorList>
            <person name="Deng Y."/>
            <person name="Han X.-F."/>
            <person name="Zhang Y.-Q."/>
        </authorList>
    </citation>
    <scope>NUCLEOTIDE SEQUENCE</scope>
    <source>
        <strain evidence="2">CPCC 205763</strain>
    </source>
</reference>
<name>A0ABT2GQB6_9MICO</name>
<feature type="transmembrane region" description="Helical" evidence="1">
    <location>
        <begin position="254"/>
        <end position="274"/>
    </location>
</feature>
<feature type="transmembrane region" description="Helical" evidence="1">
    <location>
        <begin position="12"/>
        <end position="31"/>
    </location>
</feature>
<evidence type="ECO:0000313" key="2">
    <source>
        <dbReference type="EMBL" id="MCS5718420.1"/>
    </source>
</evidence>
<feature type="transmembrane region" description="Helical" evidence="1">
    <location>
        <begin position="212"/>
        <end position="233"/>
    </location>
</feature>
<feature type="transmembrane region" description="Helical" evidence="1">
    <location>
        <begin position="156"/>
        <end position="174"/>
    </location>
</feature>
<comment type="caution">
    <text evidence="2">The sequence shown here is derived from an EMBL/GenBank/DDBJ whole genome shotgun (WGS) entry which is preliminary data.</text>
</comment>
<evidence type="ECO:0000313" key="3">
    <source>
        <dbReference type="Proteomes" id="UP001165584"/>
    </source>
</evidence>
<feature type="transmembrane region" description="Helical" evidence="1">
    <location>
        <begin position="186"/>
        <end position="206"/>
    </location>
</feature>
<protein>
    <submittedName>
        <fullName evidence="2">Low temperature requirement protein A</fullName>
    </submittedName>
</protein>